<sequence>MVYLDILCHLILIFDVFKPSKIDYARGLSKKINTRGSNLLK</sequence>
<reference evidence="1 2" key="1">
    <citation type="journal article" date="2016" name="Stand. Genomic Sci.">
        <title>Complete genome sequence and genomic characterization of Microcystis panniformis FACHB 1757 by third-generation sequencing.</title>
        <authorList>
            <person name="Zhang J.Y."/>
            <person name="Guan R."/>
            <person name="Zhang H.J."/>
            <person name="Li H."/>
            <person name="Xiao P."/>
            <person name="Yu G.L."/>
            <person name="Du L."/>
            <person name="Cao D.M."/>
            <person name="Zhu B.C."/>
            <person name="Li R.H."/>
            <person name="Lu Z.H."/>
        </authorList>
    </citation>
    <scope>NUCLEOTIDE SEQUENCE [LARGE SCALE GENOMIC DNA]</scope>
    <source>
        <strain evidence="1 2">FACHB-1757</strain>
    </source>
</reference>
<protein>
    <submittedName>
        <fullName evidence="1">Uncharacterized protein</fullName>
    </submittedName>
</protein>
<dbReference type="KEGG" id="mpk:VL20_3745"/>
<gene>
    <name evidence="1" type="ORF">VL20_3745</name>
</gene>
<name>A0A0K1S3K7_9CHRO</name>
<evidence type="ECO:0000313" key="2">
    <source>
        <dbReference type="Proteomes" id="UP000068167"/>
    </source>
</evidence>
<organism evidence="1 2">
    <name type="scientific">Microcystis panniformis FACHB-1757</name>
    <dbReference type="NCBI Taxonomy" id="1638788"/>
    <lineage>
        <taxon>Bacteria</taxon>
        <taxon>Bacillati</taxon>
        <taxon>Cyanobacteriota</taxon>
        <taxon>Cyanophyceae</taxon>
        <taxon>Oscillatoriophycideae</taxon>
        <taxon>Chroococcales</taxon>
        <taxon>Microcystaceae</taxon>
        <taxon>Microcystis</taxon>
    </lineage>
</organism>
<dbReference type="PATRIC" id="fig|1638788.3.peg.3780"/>
<evidence type="ECO:0000313" key="1">
    <source>
        <dbReference type="EMBL" id="AKV68727.1"/>
    </source>
</evidence>
<dbReference type="EMBL" id="CP011339">
    <property type="protein sequence ID" value="AKV68727.1"/>
    <property type="molecule type" value="Genomic_DNA"/>
</dbReference>
<keyword evidence="2" id="KW-1185">Reference proteome</keyword>
<dbReference type="Proteomes" id="UP000068167">
    <property type="component" value="Chromosome"/>
</dbReference>
<dbReference type="AlphaFoldDB" id="A0A0K1S3K7"/>
<accession>A0A0K1S3K7</accession>
<proteinExistence type="predicted"/>